<dbReference type="Pfam" id="PF02780">
    <property type="entry name" value="Transketolase_C"/>
    <property type="match status" value="1"/>
</dbReference>
<keyword evidence="6" id="KW-1185">Reference proteome</keyword>
<organism evidence="5 6">
    <name type="scientific">Planifilum fimeticola</name>
    <dbReference type="NCBI Taxonomy" id="201975"/>
    <lineage>
        <taxon>Bacteria</taxon>
        <taxon>Bacillati</taxon>
        <taxon>Bacillota</taxon>
        <taxon>Bacilli</taxon>
        <taxon>Bacillales</taxon>
        <taxon>Thermoactinomycetaceae</taxon>
        <taxon>Planifilum</taxon>
    </lineage>
</organism>
<dbReference type="FunFam" id="3.40.50.920:FF:000001">
    <property type="entry name" value="Pyruvate dehydrogenase E1 beta subunit"/>
    <property type="match status" value="1"/>
</dbReference>
<keyword evidence="5" id="KW-0670">Pyruvate</keyword>
<comment type="caution">
    <text evidence="5">The sequence shown here is derived from an EMBL/GenBank/DDBJ whole genome shotgun (WGS) entry which is preliminary data.</text>
</comment>
<dbReference type="SMART" id="SM00861">
    <property type="entry name" value="Transket_pyr"/>
    <property type="match status" value="1"/>
</dbReference>
<dbReference type="CDD" id="cd07036">
    <property type="entry name" value="TPP_PYR_E1-PDHc-beta_like"/>
    <property type="match status" value="1"/>
</dbReference>
<dbReference type="Gene3D" id="3.40.50.970">
    <property type="match status" value="1"/>
</dbReference>
<dbReference type="FunFam" id="3.40.50.970:FF:000001">
    <property type="entry name" value="Pyruvate dehydrogenase E1 beta subunit"/>
    <property type="match status" value="1"/>
</dbReference>
<protein>
    <submittedName>
        <fullName evidence="5">Pyruvate dehydrogenase E1 component beta subunit</fullName>
    </submittedName>
</protein>
<comment type="cofactor">
    <cofactor evidence="1">
        <name>thiamine diphosphate</name>
        <dbReference type="ChEBI" id="CHEBI:58937"/>
    </cofactor>
</comment>
<keyword evidence="3" id="KW-0786">Thiamine pyrophosphate</keyword>
<evidence type="ECO:0000256" key="3">
    <source>
        <dbReference type="ARBA" id="ARBA00023052"/>
    </source>
</evidence>
<dbReference type="PANTHER" id="PTHR43257:SF2">
    <property type="entry name" value="PYRUVATE DEHYDROGENASE E1 COMPONENT SUBUNIT BETA"/>
    <property type="match status" value="1"/>
</dbReference>
<reference evidence="5 6" key="1">
    <citation type="submission" date="2018-03" db="EMBL/GenBank/DDBJ databases">
        <title>Genomic Encyclopedia of Archaeal and Bacterial Type Strains, Phase II (KMG-II): from individual species to whole genera.</title>
        <authorList>
            <person name="Goeker M."/>
        </authorList>
    </citation>
    <scope>NUCLEOTIDE SEQUENCE [LARGE SCALE GENOMIC DNA]</scope>
    <source>
        <strain evidence="5 6">DSM 44946</strain>
    </source>
</reference>
<dbReference type="InterPro" id="IPR033248">
    <property type="entry name" value="Transketolase_C"/>
</dbReference>
<dbReference type="Pfam" id="PF02779">
    <property type="entry name" value="Transket_pyr"/>
    <property type="match status" value="1"/>
</dbReference>
<dbReference type="InterPro" id="IPR009014">
    <property type="entry name" value="Transketo_C/PFOR_II"/>
</dbReference>
<evidence type="ECO:0000313" key="5">
    <source>
        <dbReference type="EMBL" id="PRX39097.1"/>
    </source>
</evidence>
<dbReference type="InterPro" id="IPR005475">
    <property type="entry name" value="Transketolase-like_Pyr-bd"/>
</dbReference>
<dbReference type="Proteomes" id="UP000237797">
    <property type="component" value="Unassembled WGS sequence"/>
</dbReference>
<evidence type="ECO:0000256" key="1">
    <source>
        <dbReference type="ARBA" id="ARBA00001964"/>
    </source>
</evidence>
<keyword evidence="2" id="KW-0560">Oxidoreductase</keyword>
<dbReference type="SUPFAM" id="SSF52922">
    <property type="entry name" value="TK C-terminal domain-like"/>
    <property type="match status" value="1"/>
</dbReference>
<feature type="domain" description="Transketolase-like pyrimidine-binding" evidence="4">
    <location>
        <begin position="4"/>
        <end position="179"/>
    </location>
</feature>
<dbReference type="InterPro" id="IPR029061">
    <property type="entry name" value="THDP-binding"/>
</dbReference>
<evidence type="ECO:0000259" key="4">
    <source>
        <dbReference type="SMART" id="SM00861"/>
    </source>
</evidence>
<evidence type="ECO:0000256" key="2">
    <source>
        <dbReference type="ARBA" id="ARBA00023002"/>
    </source>
</evidence>
<evidence type="ECO:0000313" key="6">
    <source>
        <dbReference type="Proteomes" id="UP000237797"/>
    </source>
</evidence>
<gene>
    <name evidence="5" type="ORF">CLV97_13037</name>
</gene>
<name>A0A2T0LB26_9BACL</name>
<accession>A0A2T0LB26</accession>
<dbReference type="AlphaFoldDB" id="A0A2T0LB26"/>
<dbReference type="Gene3D" id="3.40.50.920">
    <property type="match status" value="1"/>
</dbReference>
<dbReference type="PANTHER" id="PTHR43257">
    <property type="entry name" value="PYRUVATE DEHYDROGENASE E1 COMPONENT BETA SUBUNIT"/>
    <property type="match status" value="1"/>
</dbReference>
<sequence>MAVMTMIKAIQDGMRVEMERDDSVLVLGEDVGVNGGVFRATEGLYQQFGEKRVFDTPLAESGIIGTSVALAALGFRPVAEIQFQGFVYETMDQICSQAARLRFRSGGRFNVPMVIRSPFGGGVKTPEMHSDSLEALFLHTPGLKVVIPSNPYDAKGLLIAAIRDPDPVLYFEPMRLYRSVKQEVPEEAYTVPIGKARIVKEGSDVTLIAYGAMVPMAEKAALQAEKERGIKAEIIDLRTINPLDMDTLLASVEKTGRVVIVHEAVKTGGVGAELIARINESAILSLEAPVVRVTGYDTPYPISSLEDEWLPSVGRIRTAIDQVLDF</sequence>
<dbReference type="OrthoDB" id="9771835at2"/>
<dbReference type="SUPFAM" id="SSF52518">
    <property type="entry name" value="Thiamin diphosphate-binding fold (THDP-binding)"/>
    <property type="match status" value="1"/>
</dbReference>
<dbReference type="RefSeq" id="WP_106346396.1">
    <property type="nucleotide sequence ID" value="NZ_PVNE01000030.1"/>
</dbReference>
<dbReference type="EMBL" id="PVNE01000030">
    <property type="protein sequence ID" value="PRX39097.1"/>
    <property type="molecule type" value="Genomic_DNA"/>
</dbReference>
<dbReference type="GO" id="GO:0016491">
    <property type="term" value="F:oxidoreductase activity"/>
    <property type="evidence" value="ECO:0007669"/>
    <property type="project" value="UniProtKB-KW"/>
</dbReference>
<proteinExistence type="predicted"/>